<evidence type="ECO:0000313" key="2">
    <source>
        <dbReference type="Proteomes" id="UP000824120"/>
    </source>
</evidence>
<gene>
    <name evidence="1" type="ORF">H5410_003255</name>
</gene>
<dbReference type="EMBL" id="JACXVP010000001">
    <property type="protein sequence ID" value="KAG5631538.1"/>
    <property type="molecule type" value="Genomic_DNA"/>
</dbReference>
<dbReference type="Proteomes" id="UP000824120">
    <property type="component" value="Chromosome 1"/>
</dbReference>
<keyword evidence="2" id="KW-1185">Reference proteome</keyword>
<name>A0A9J6B4L4_SOLCO</name>
<protein>
    <submittedName>
        <fullName evidence="1">Uncharacterized protein</fullName>
    </submittedName>
</protein>
<organism evidence="1 2">
    <name type="scientific">Solanum commersonii</name>
    <name type="common">Commerson's wild potato</name>
    <name type="synonym">Commerson's nightshade</name>
    <dbReference type="NCBI Taxonomy" id="4109"/>
    <lineage>
        <taxon>Eukaryota</taxon>
        <taxon>Viridiplantae</taxon>
        <taxon>Streptophyta</taxon>
        <taxon>Embryophyta</taxon>
        <taxon>Tracheophyta</taxon>
        <taxon>Spermatophyta</taxon>
        <taxon>Magnoliopsida</taxon>
        <taxon>eudicotyledons</taxon>
        <taxon>Gunneridae</taxon>
        <taxon>Pentapetalae</taxon>
        <taxon>asterids</taxon>
        <taxon>lamiids</taxon>
        <taxon>Solanales</taxon>
        <taxon>Solanaceae</taxon>
        <taxon>Solanoideae</taxon>
        <taxon>Solaneae</taxon>
        <taxon>Solanum</taxon>
    </lineage>
</organism>
<dbReference type="AlphaFoldDB" id="A0A9J6B4L4"/>
<reference evidence="1 2" key="1">
    <citation type="submission" date="2020-09" db="EMBL/GenBank/DDBJ databases">
        <title>De no assembly of potato wild relative species, Solanum commersonii.</title>
        <authorList>
            <person name="Cho K."/>
        </authorList>
    </citation>
    <scope>NUCLEOTIDE SEQUENCE [LARGE SCALE GENOMIC DNA]</scope>
    <source>
        <strain evidence="1">LZ3.2</strain>
        <tissue evidence="1">Leaf</tissue>
    </source>
</reference>
<accession>A0A9J6B4L4</accession>
<proteinExistence type="predicted"/>
<sequence>MAMSSPNIPESQALKDKIKLAIERSSRQVIEQFRDAVPYRLKLQNLKMLKAKRSNIIIQFSSLELSWETFFLIFEDLKISISVKLEVDVEDSS</sequence>
<comment type="caution">
    <text evidence="1">The sequence shown here is derived from an EMBL/GenBank/DDBJ whole genome shotgun (WGS) entry which is preliminary data.</text>
</comment>
<evidence type="ECO:0000313" key="1">
    <source>
        <dbReference type="EMBL" id="KAG5631538.1"/>
    </source>
</evidence>